<reference evidence="2 3" key="1">
    <citation type="journal article" date="2019" name="Sci. Rep.">
        <title>Orb-weaving spider Araneus ventricosus genome elucidates the spidroin gene catalogue.</title>
        <authorList>
            <person name="Kono N."/>
            <person name="Nakamura H."/>
            <person name="Ohtoshi R."/>
            <person name="Moran D.A.P."/>
            <person name="Shinohara A."/>
            <person name="Yoshida Y."/>
            <person name="Fujiwara M."/>
            <person name="Mori M."/>
            <person name="Tomita M."/>
            <person name="Arakawa K."/>
        </authorList>
    </citation>
    <scope>NUCLEOTIDE SEQUENCE [LARGE SCALE GENOMIC DNA]</scope>
</reference>
<feature type="region of interest" description="Disordered" evidence="1">
    <location>
        <begin position="59"/>
        <end position="82"/>
    </location>
</feature>
<feature type="region of interest" description="Disordered" evidence="1">
    <location>
        <begin position="1"/>
        <end position="42"/>
    </location>
</feature>
<evidence type="ECO:0000313" key="3">
    <source>
        <dbReference type="Proteomes" id="UP000499080"/>
    </source>
</evidence>
<sequence>MVSYRSSEYPIPDPPRKYSEESSDNTGKYSEESPDTHKPHSDIILRKVTVSSQIQRVIGTQNIPSRPTPEESPDNHIFKLFN</sequence>
<organism evidence="2 3">
    <name type="scientific">Araneus ventricosus</name>
    <name type="common">Orbweaver spider</name>
    <name type="synonym">Epeira ventricosa</name>
    <dbReference type="NCBI Taxonomy" id="182803"/>
    <lineage>
        <taxon>Eukaryota</taxon>
        <taxon>Metazoa</taxon>
        <taxon>Ecdysozoa</taxon>
        <taxon>Arthropoda</taxon>
        <taxon>Chelicerata</taxon>
        <taxon>Arachnida</taxon>
        <taxon>Araneae</taxon>
        <taxon>Araneomorphae</taxon>
        <taxon>Entelegynae</taxon>
        <taxon>Araneoidea</taxon>
        <taxon>Araneidae</taxon>
        <taxon>Araneus</taxon>
    </lineage>
</organism>
<keyword evidence="3" id="KW-1185">Reference proteome</keyword>
<proteinExistence type="predicted"/>
<feature type="compositionally biased region" description="Basic and acidic residues" evidence="1">
    <location>
        <begin position="73"/>
        <end position="82"/>
    </location>
</feature>
<comment type="caution">
    <text evidence="2">The sequence shown here is derived from an EMBL/GenBank/DDBJ whole genome shotgun (WGS) entry which is preliminary data.</text>
</comment>
<gene>
    <name evidence="2" type="ORF">AVEN_193273_1</name>
</gene>
<dbReference type="Proteomes" id="UP000499080">
    <property type="component" value="Unassembled WGS sequence"/>
</dbReference>
<feature type="compositionally biased region" description="Basic and acidic residues" evidence="1">
    <location>
        <begin position="29"/>
        <end position="42"/>
    </location>
</feature>
<dbReference type="AlphaFoldDB" id="A0A4Y2L9V9"/>
<evidence type="ECO:0000313" key="2">
    <source>
        <dbReference type="EMBL" id="GBN11438.1"/>
    </source>
</evidence>
<protein>
    <submittedName>
        <fullName evidence="2">Uncharacterized protein</fullName>
    </submittedName>
</protein>
<accession>A0A4Y2L9V9</accession>
<name>A0A4Y2L9V9_ARAVE</name>
<dbReference type="EMBL" id="BGPR01005574">
    <property type="protein sequence ID" value="GBN11438.1"/>
    <property type="molecule type" value="Genomic_DNA"/>
</dbReference>
<evidence type="ECO:0000256" key="1">
    <source>
        <dbReference type="SAM" id="MobiDB-lite"/>
    </source>
</evidence>